<evidence type="ECO:0000313" key="7">
    <source>
        <dbReference type="EMBL" id="MBD8491308.1"/>
    </source>
</evidence>
<dbReference type="EMBL" id="JACYTQ010000012">
    <property type="protein sequence ID" value="MBD8491308.1"/>
    <property type="molecule type" value="Genomic_DNA"/>
</dbReference>
<evidence type="ECO:0000259" key="5">
    <source>
        <dbReference type="Pfam" id="PF00389"/>
    </source>
</evidence>
<feature type="domain" description="D-isomer specific 2-hydroxyacid dehydrogenase catalytic" evidence="5">
    <location>
        <begin position="10"/>
        <end position="327"/>
    </location>
</feature>
<name>A0ABR9AR93_9BACT</name>
<feature type="domain" description="D-isomer specific 2-hydroxyacid dehydrogenase NAD-binding" evidence="6">
    <location>
        <begin position="108"/>
        <end position="296"/>
    </location>
</feature>
<gene>
    <name evidence="7" type="ORF">IFO69_21325</name>
</gene>
<comment type="caution">
    <text evidence="7">The sequence shown here is derived from an EMBL/GenBank/DDBJ whole genome shotgun (WGS) entry which is preliminary data.</text>
</comment>
<dbReference type="Pfam" id="PF02826">
    <property type="entry name" value="2-Hacid_dh_C"/>
    <property type="match status" value="1"/>
</dbReference>
<accession>A0ABR9AR93</accession>
<dbReference type="PANTHER" id="PTHR43026">
    <property type="entry name" value="2-HYDROXYACID DEHYDROGENASE HOMOLOG 1-RELATED"/>
    <property type="match status" value="1"/>
</dbReference>
<dbReference type="PROSITE" id="PS00671">
    <property type="entry name" value="D_2_HYDROXYACID_DH_3"/>
    <property type="match status" value="1"/>
</dbReference>
<dbReference type="InterPro" id="IPR029753">
    <property type="entry name" value="D-isomer_DH_CS"/>
</dbReference>
<evidence type="ECO:0000256" key="3">
    <source>
        <dbReference type="ARBA" id="ARBA00023027"/>
    </source>
</evidence>
<dbReference type="Gene3D" id="3.40.50.720">
    <property type="entry name" value="NAD(P)-binding Rossmann-like Domain"/>
    <property type="match status" value="2"/>
</dbReference>
<evidence type="ECO:0000256" key="2">
    <source>
        <dbReference type="ARBA" id="ARBA00023002"/>
    </source>
</evidence>
<proteinExistence type="inferred from homology"/>
<dbReference type="Pfam" id="PF00389">
    <property type="entry name" value="2-Hacid_dh"/>
    <property type="match status" value="1"/>
</dbReference>
<evidence type="ECO:0000256" key="1">
    <source>
        <dbReference type="ARBA" id="ARBA00005854"/>
    </source>
</evidence>
<dbReference type="InterPro" id="IPR058205">
    <property type="entry name" value="D-LDH-like"/>
</dbReference>
<dbReference type="InterPro" id="IPR006139">
    <property type="entry name" value="D-isomer_2_OHA_DH_cat_dom"/>
</dbReference>
<dbReference type="InterPro" id="IPR036291">
    <property type="entry name" value="NAD(P)-bd_dom_sf"/>
</dbReference>
<evidence type="ECO:0000259" key="6">
    <source>
        <dbReference type="Pfam" id="PF02826"/>
    </source>
</evidence>
<dbReference type="SUPFAM" id="SSF52283">
    <property type="entry name" value="Formate/glycerate dehydrogenase catalytic domain-like"/>
    <property type="match status" value="1"/>
</dbReference>
<comment type="similarity">
    <text evidence="1 4">Belongs to the D-isomer specific 2-hydroxyacid dehydrogenase family.</text>
</comment>
<dbReference type="InterPro" id="IPR006140">
    <property type="entry name" value="D-isomer_DH_NAD-bd"/>
</dbReference>
<organism evidence="7 8">
    <name type="scientific">Echinicola arenosa</name>
    <dbReference type="NCBI Taxonomy" id="2774144"/>
    <lineage>
        <taxon>Bacteria</taxon>
        <taxon>Pseudomonadati</taxon>
        <taxon>Bacteroidota</taxon>
        <taxon>Cytophagia</taxon>
        <taxon>Cytophagales</taxon>
        <taxon>Cyclobacteriaceae</taxon>
        <taxon>Echinicola</taxon>
    </lineage>
</organism>
<dbReference type="SUPFAM" id="SSF51735">
    <property type="entry name" value="NAD(P)-binding Rossmann-fold domains"/>
    <property type="match status" value="1"/>
</dbReference>
<evidence type="ECO:0000313" key="8">
    <source>
        <dbReference type="Proteomes" id="UP000647133"/>
    </source>
</evidence>
<reference evidence="7 8" key="1">
    <citation type="submission" date="2020-09" db="EMBL/GenBank/DDBJ databases">
        <title>Echinicola sp. CAU 1574 isolated from sand of Sido Beach.</title>
        <authorList>
            <person name="Kim W."/>
        </authorList>
    </citation>
    <scope>NUCLEOTIDE SEQUENCE [LARGE SCALE GENOMIC DNA]</scope>
    <source>
        <strain evidence="7 8">CAU 1574</strain>
    </source>
</reference>
<dbReference type="PANTHER" id="PTHR43026:SF1">
    <property type="entry name" value="2-HYDROXYACID DEHYDROGENASE HOMOLOG 1-RELATED"/>
    <property type="match status" value="1"/>
</dbReference>
<dbReference type="Proteomes" id="UP000647133">
    <property type="component" value="Unassembled WGS sequence"/>
</dbReference>
<keyword evidence="2 4" id="KW-0560">Oxidoreductase</keyword>
<keyword evidence="3" id="KW-0520">NAD</keyword>
<keyword evidence="8" id="KW-1185">Reference proteome</keyword>
<dbReference type="CDD" id="cd12183">
    <property type="entry name" value="LDH_like_2"/>
    <property type="match status" value="1"/>
</dbReference>
<protein>
    <submittedName>
        <fullName evidence="7">2-hydroxyacid dehydrogenase</fullName>
    </submittedName>
</protein>
<sequence>MKVTFFSAHKFEHSYLKEAIPNHKLKLLETRLNLDTVGIARGSDAVSLFVSDDASAPVLEKLHEMDIKYIALRSAGFNHVDLKTADRLGIKVARVPEYSPAAIAEHTVALILALNRKLVRAHNRVRDLNFSLDGLVGFDMEGKTVGIAGTGKIGSKVTKILHGFGCKLLAFDPYINEDLISSTGVEYVDFDTLCRQSDIITLHLPLTPESKYIIGKSSIEKMKKGVMLINTSRGALVNTKEVIGALKSGQVGAFGMDVYEEEEDLFFEDHSEDILLDDVIARLLTFHNVLITSHQAFLTREALGKIAEVTAFNLDCWDKNKASPNELKS</sequence>
<evidence type="ECO:0000256" key="4">
    <source>
        <dbReference type="RuleBase" id="RU003719"/>
    </source>
</evidence>
<dbReference type="PROSITE" id="PS00670">
    <property type="entry name" value="D_2_HYDROXYACID_DH_2"/>
    <property type="match status" value="1"/>
</dbReference>
<dbReference type="RefSeq" id="WP_192012183.1">
    <property type="nucleotide sequence ID" value="NZ_JACYTQ010000012.1"/>
</dbReference>